<sequence>FFYRLCIWFRSLALQTQSLRLLTSCAFGFDQLHCNPDLSDSPTSFAFGFDQLHFSPDISDSTD</sequence>
<dbReference type="AlphaFoldDB" id="A0A2G9QBZ1"/>
<feature type="non-terminal residue" evidence="2">
    <location>
        <position position="1"/>
    </location>
</feature>
<reference evidence="3" key="1">
    <citation type="journal article" date="2017" name="Nat. Commun.">
        <title>The North American bullfrog draft genome provides insight into hormonal regulation of long noncoding RNA.</title>
        <authorList>
            <person name="Hammond S.A."/>
            <person name="Warren R.L."/>
            <person name="Vandervalk B.P."/>
            <person name="Kucuk E."/>
            <person name="Khan H."/>
            <person name="Gibb E.A."/>
            <person name="Pandoh P."/>
            <person name="Kirk H."/>
            <person name="Zhao Y."/>
            <person name="Jones M."/>
            <person name="Mungall A.J."/>
            <person name="Coope R."/>
            <person name="Pleasance S."/>
            <person name="Moore R.A."/>
            <person name="Holt R.A."/>
            <person name="Round J.M."/>
            <person name="Ohora S."/>
            <person name="Walle B.V."/>
            <person name="Veldhoen N."/>
            <person name="Helbing C.C."/>
            <person name="Birol I."/>
        </authorList>
    </citation>
    <scope>NUCLEOTIDE SEQUENCE [LARGE SCALE GENOMIC DNA]</scope>
</reference>
<evidence type="ECO:0000313" key="3">
    <source>
        <dbReference type="Proteomes" id="UP000228934"/>
    </source>
</evidence>
<reference evidence="2" key="2">
    <citation type="submission" date="2017-08" db="EMBL/GenBank/DDBJ databases">
        <title>Assembly of the North American Bullfrog Genome.</title>
        <authorList>
            <person name="Warren R.L."/>
            <person name="Vandervalk B.P."/>
            <person name="Kucuk E."/>
            <person name="Birol I."/>
            <person name="Helbing C."/>
            <person name="Pandoh P."/>
            <person name="Behsaz B."/>
            <person name="Mohamadi H."/>
            <person name="Chu J."/>
            <person name="Jackman S."/>
            <person name="Hammond S.A."/>
            <person name="Veldhoen N."/>
            <person name="Kirk H."/>
            <person name="Zhao Y."/>
            <person name="Coope R."/>
            <person name="Pleasance S."/>
            <person name="Moore R."/>
            <person name="Holt R."/>
        </authorList>
    </citation>
    <scope>NUCLEOTIDE SEQUENCE</scope>
    <source>
        <strain evidence="2">Bruno</strain>
        <tissue evidence="2">Liver</tissue>
    </source>
</reference>
<accession>A0A2G9QBZ1</accession>
<gene>
    <name evidence="2" type="ORF">AB205_0011640</name>
</gene>
<dbReference type="Proteomes" id="UP000228934">
    <property type="component" value="Unassembled WGS sequence"/>
</dbReference>
<dbReference type="EMBL" id="KZ059926">
    <property type="protein sequence ID" value="PIO13127.1"/>
    <property type="molecule type" value="Genomic_DNA"/>
</dbReference>
<evidence type="ECO:0000313" key="2">
    <source>
        <dbReference type="EMBL" id="PIO13127.1"/>
    </source>
</evidence>
<organism evidence="2 3">
    <name type="scientific">Aquarana catesbeiana</name>
    <name type="common">American bullfrog</name>
    <name type="synonym">Rana catesbeiana</name>
    <dbReference type="NCBI Taxonomy" id="8400"/>
    <lineage>
        <taxon>Eukaryota</taxon>
        <taxon>Metazoa</taxon>
        <taxon>Chordata</taxon>
        <taxon>Craniata</taxon>
        <taxon>Vertebrata</taxon>
        <taxon>Euteleostomi</taxon>
        <taxon>Amphibia</taxon>
        <taxon>Batrachia</taxon>
        <taxon>Anura</taxon>
        <taxon>Neobatrachia</taxon>
        <taxon>Ranoidea</taxon>
        <taxon>Ranidae</taxon>
        <taxon>Aquarana</taxon>
    </lineage>
</organism>
<protein>
    <submittedName>
        <fullName evidence="2">Uncharacterized protein</fullName>
    </submittedName>
</protein>
<proteinExistence type="predicted"/>
<feature type="chain" id="PRO_5014288710" evidence="1">
    <location>
        <begin position="19"/>
        <end position="63"/>
    </location>
</feature>
<keyword evidence="3" id="KW-1185">Reference proteome</keyword>
<dbReference type="OrthoDB" id="413122at2759"/>
<keyword evidence="1" id="KW-0732">Signal</keyword>
<dbReference type="EMBL" id="KZ059926">
    <property type="protein sequence ID" value="PIO13125.1"/>
    <property type="molecule type" value="Genomic_DNA"/>
</dbReference>
<evidence type="ECO:0000256" key="1">
    <source>
        <dbReference type="SAM" id="SignalP"/>
    </source>
</evidence>
<feature type="signal peptide" evidence="1">
    <location>
        <begin position="1"/>
        <end position="18"/>
    </location>
</feature>
<name>A0A2G9QBZ1_AQUCT</name>